<keyword evidence="1" id="KW-0812">Transmembrane</keyword>
<gene>
    <name evidence="3" type="ORF">ATH50_3566</name>
    <name evidence="2" type="ORF">DU502_05200</name>
</gene>
<feature type="transmembrane region" description="Helical" evidence="1">
    <location>
        <begin position="65"/>
        <end position="83"/>
    </location>
</feature>
<evidence type="ECO:0000256" key="1">
    <source>
        <dbReference type="SAM" id="Phobius"/>
    </source>
</evidence>
<dbReference type="AlphaFoldDB" id="A0A3M0CN55"/>
<dbReference type="OrthoDB" id="307964at2157"/>
<protein>
    <submittedName>
        <fullName evidence="3">Uncharacterized protein</fullName>
    </submittedName>
</protein>
<sequence length="122" mass="12629">MPSSLRSVAASAAFVFLAGLVLWPPRVVYWTRLAAVVGEPVTLGVVCFLALVLGAAFAHVTDVDVRSVAAGGVVAYLVGMALIETALTPDSPVHLVWYAALGACLVGGTVLGIRVRAGRRRS</sequence>
<accession>A0A3M0CN55</accession>
<keyword evidence="1" id="KW-0472">Membrane</keyword>
<dbReference type="Proteomes" id="UP000277326">
    <property type="component" value="Unassembled WGS sequence"/>
</dbReference>
<proteinExistence type="predicted"/>
<keyword evidence="5" id="KW-1185">Reference proteome</keyword>
<dbReference type="EMBL" id="CP034145">
    <property type="protein sequence ID" value="AZH24808.1"/>
    <property type="molecule type" value="Genomic_DNA"/>
</dbReference>
<keyword evidence="1" id="KW-1133">Transmembrane helix</keyword>
<evidence type="ECO:0000313" key="2">
    <source>
        <dbReference type="EMBL" id="AZH24808.1"/>
    </source>
</evidence>
<dbReference type="EMBL" id="REFS01000010">
    <property type="protein sequence ID" value="RMB08349.1"/>
    <property type="molecule type" value="Genomic_DNA"/>
</dbReference>
<evidence type="ECO:0000313" key="4">
    <source>
        <dbReference type="Proteomes" id="UP000277326"/>
    </source>
</evidence>
<evidence type="ECO:0000313" key="3">
    <source>
        <dbReference type="EMBL" id="RMB08349.1"/>
    </source>
</evidence>
<dbReference type="Proteomes" id="UP000282007">
    <property type="component" value="Chromosome"/>
</dbReference>
<reference evidence="2 5" key="2">
    <citation type="submission" date="2018-07" db="EMBL/GenBank/DDBJ databases">
        <title>Genome sequences of Haloplanus aerogenes JCM 16430T.</title>
        <authorList>
            <person name="Kim Y.B."/>
            <person name="Roh S.W."/>
        </authorList>
    </citation>
    <scope>NUCLEOTIDE SEQUENCE [LARGE SCALE GENOMIC DNA]</scope>
    <source>
        <strain evidence="2 5">JCM 16430</strain>
    </source>
</reference>
<dbReference type="RefSeq" id="WP_121922081.1">
    <property type="nucleotide sequence ID" value="NZ_CP034145.1"/>
</dbReference>
<name>A0A3M0CN55_9EURY</name>
<reference evidence="3 4" key="1">
    <citation type="journal article" date="2015" name="Stand. Genomic Sci.">
        <title>Genomic Encyclopedia of Bacterial and Archaeal Type Strains, Phase III: the genomes of soil and plant-associated and newly described type strains.</title>
        <authorList>
            <person name="Whitman W.B."/>
            <person name="Woyke T."/>
            <person name="Klenk H.P."/>
            <person name="Zhou Y."/>
            <person name="Lilburn T.G."/>
            <person name="Beck B.J."/>
            <person name="De Vos P."/>
            <person name="Vandamme P."/>
            <person name="Eisen J.A."/>
            <person name="Garrity G."/>
            <person name="Hugenholtz P."/>
            <person name="Kyrpides N.C."/>
        </authorList>
    </citation>
    <scope>NUCLEOTIDE SEQUENCE [LARGE SCALE GENOMIC DNA]</scope>
    <source>
        <strain evidence="3 4">CGMCC 1.10124</strain>
    </source>
</reference>
<evidence type="ECO:0000313" key="5">
    <source>
        <dbReference type="Proteomes" id="UP000282007"/>
    </source>
</evidence>
<feature type="transmembrane region" description="Helical" evidence="1">
    <location>
        <begin position="95"/>
        <end position="113"/>
    </location>
</feature>
<dbReference type="KEGG" id="haer:DU502_05200"/>
<organism evidence="3 4">
    <name type="scientific">Haloplanus aerogenes</name>
    <dbReference type="NCBI Taxonomy" id="660522"/>
    <lineage>
        <taxon>Archaea</taxon>
        <taxon>Methanobacteriati</taxon>
        <taxon>Methanobacteriota</taxon>
        <taxon>Stenosarchaea group</taxon>
        <taxon>Halobacteria</taxon>
        <taxon>Halobacteriales</taxon>
        <taxon>Haloferacaceae</taxon>
        <taxon>Haloplanus</taxon>
    </lineage>
</organism>
<dbReference type="GeneID" id="38470660"/>
<feature type="transmembrane region" description="Helical" evidence="1">
    <location>
        <begin position="29"/>
        <end position="53"/>
    </location>
</feature>
<feature type="transmembrane region" description="Helical" evidence="1">
    <location>
        <begin position="7"/>
        <end position="23"/>
    </location>
</feature>
<reference evidence="3" key="3">
    <citation type="submission" date="2018-10" db="EMBL/GenBank/DDBJ databases">
        <authorList>
            <person name="Whitman W."/>
            <person name="Huntemann M."/>
            <person name="Clum A."/>
            <person name="Pillay M."/>
            <person name="Palaniappan K."/>
            <person name="Varghese N."/>
            <person name="Mikhailova N."/>
            <person name="Stamatis D."/>
            <person name="Reddy T."/>
            <person name="Daum C."/>
            <person name="Shapiro N."/>
            <person name="Ivanova N."/>
            <person name="Kyrpides N."/>
            <person name="Woyke T."/>
        </authorList>
    </citation>
    <scope>NUCLEOTIDE SEQUENCE</scope>
    <source>
        <strain evidence="3">CGMCC 1.10124</strain>
    </source>
</reference>